<keyword evidence="6" id="KW-1185">Reference proteome</keyword>
<dbReference type="OrthoDB" id="9989112at2759"/>
<name>A0A8K0NRE2_9TREE</name>
<keyword evidence="3" id="KW-0547">Nucleotide-binding</keyword>
<comment type="similarity">
    <text evidence="2">Belongs to the small GTPase superfamily. Rab family.</text>
</comment>
<dbReference type="NCBIfam" id="TIGR00231">
    <property type="entry name" value="small_GTP"/>
    <property type="match status" value="1"/>
</dbReference>
<evidence type="ECO:0000256" key="1">
    <source>
        <dbReference type="ARBA" id="ARBA00004370"/>
    </source>
</evidence>
<dbReference type="AlphaFoldDB" id="A0A8K0NRE2"/>
<dbReference type="PROSITE" id="PS51421">
    <property type="entry name" value="RAS"/>
    <property type="match status" value="1"/>
</dbReference>
<gene>
    <name evidence="5" type="ORF">FFLO_02867</name>
</gene>
<dbReference type="PRINTS" id="PR00449">
    <property type="entry name" value="RASTRNSFRMNG"/>
</dbReference>
<dbReference type="Gene3D" id="3.40.50.300">
    <property type="entry name" value="P-loop containing nucleotide triphosphate hydrolases"/>
    <property type="match status" value="1"/>
</dbReference>
<dbReference type="SUPFAM" id="SSF52540">
    <property type="entry name" value="P-loop containing nucleoside triphosphate hydrolases"/>
    <property type="match status" value="1"/>
</dbReference>
<proteinExistence type="inferred from homology"/>
<dbReference type="GO" id="GO:0016020">
    <property type="term" value="C:membrane"/>
    <property type="evidence" value="ECO:0007669"/>
    <property type="project" value="UniProtKB-SubCell"/>
</dbReference>
<dbReference type="InterPro" id="IPR027417">
    <property type="entry name" value="P-loop_NTPase"/>
</dbReference>
<dbReference type="PANTHER" id="PTHR47979">
    <property type="entry name" value="DRAB11-RELATED"/>
    <property type="match status" value="1"/>
</dbReference>
<dbReference type="Pfam" id="PF00071">
    <property type="entry name" value="Ras"/>
    <property type="match status" value="1"/>
</dbReference>
<protein>
    <recommendedName>
        <fullName evidence="7">Ras-domain-containing protein</fullName>
    </recommendedName>
</protein>
<dbReference type="GO" id="GO:0005525">
    <property type="term" value="F:GTP binding"/>
    <property type="evidence" value="ECO:0007669"/>
    <property type="project" value="InterPro"/>
</dbReference>
<evidence type="ECO:0000256" key="4">
    <source>
        <dbReference type="ARBA" id="ARBA00023136"/>
    </source>
</evidence>
<comment type="subcellular location">
    <subcellularLocation>
        <location evidence="1">Membrane</location>
    </subcellularLocation>
</comment>
<dbReference type="InterPro" id="IPR005225">
    <property type="entry name" value="Small_GTP-bd"/>
</dbReference>
<keyword evidence="4" id="KW-0472">Membrane</keyword>
<dbReference type="SMART" id="SM00176">
    <property type="entry name" value="RAN"/>
    <property type="match status" value="1"/>
</dbReference>
<evidence type="ECO:0000313" key="6">
    <source>
        <dbReference type="Proteomes" id="UP000812966"/>
    </source>
</evidence>
<dbReference type="GO" id="GO:0003924">
    <property type="term" value="F:GTPase activity"/>
    <property type="evidence" value="ECO:0007669"/>
    <property type="project" value="InterPro"/>
</dbReference>
<dbReference type="InterPro" id="IPR001806">
    <property type="entry name" value="Small_GTPase"/>
</dbReference>
<evidence type="ECO:0000313" key="5">
    <source>
        <dbReference type="EMBL" id="KAG7558214.1"/>
    </source>
</evidence>
<organism evidence="5 6">
    <name type="scientific">Filobasidium floriforme</name>
    <dbReference type="NCBI Taxonomy" id="5210"/>
    <lineage>
        <taxon>Eukaryota</taxon>
        <taxon>Fungi</taxon>
        <taxon>Dikarya</taxon>
        <taxon>Basidiomycota</taxon>
        <taxon>Agaricomycotina</taxon>
        <taxon>Tremellomycetes</taxon>
        <taxon>Filobasidiales</taxon>
        <taxon>Filobasidiaceae</taxon>
        <taxon>Filobasidium</taxon>
    </lineage>
</organism>
<dbReference type="PROSITE" id="PS51419">
    <property type="entry name" value="RAB"/>
    <property type="match status" value="1"/>
</dbReference>
<evidence type="ECO:0008006" key="7">
    <source>
        <dbReference type="Google" id="ProtNLM"/>
    </source>
</evidence>
<dbReference type="EMBL" id="JABELV010000048">
    <property type="protein sequence ID" value="KAG7558214.1"/>
    <property type="molecule type" value="Genomic_DNA"/>
</dbReference>
<dbReference type="SMART" id="SM00174">
    <property type="entry name" value="RHO"/>
    <property type="match status" value="1"/>
</dbReference>
<evidence type="ECO:0000256" key="2">
    <source>
        <dbReference type="ARBA" id="ARBA00006270"/>
    </source>
</evidence>
<dbReference type="InterPro" id="IPR050209">
    <property type="entry name" value="Rab_GTPases_membrane_traffic"/>
</dbReference>
<dbReference type="SMART" id="SM00173">
    <property type="entry name" value="RAS"/>
    <property type="match status" value="1"/>
</dbReference>
<dbReference type="FunFam" id="3.40.50.300:FF:001193">
    <property type="entry name" value="Rab family, other"/>
    <property type="match status" value="1"/>
</dbReference>
<dbReference type="Proteomes" id="UP000812966">
    <property type="component" value="Unassembled WGS sequence"/>
</dbReference>
<dbReference type="SMART" id="SM00175">
    <property type="entry name" value="RAB"/>
    <property type="match status" value="1"/>
</dbReference>
<evidence type="ECO:0000256" key="3">
    <source>
        <dbReference type="ARBA" id="ARBA00022741"/>
    </source>
</evidence>
<comment type="caution">
    <text evidence="5">The sequence shown here is derived from an EMBL/GenBank/DDBJ whole genome shotgun (WGS) entry which is preliminary data.</text>
</comment>
<reference evidence="5" key="1">
    <citation type="submission" date="2020-04" db="EMBL/GenBank/DDBJ databases">
        <title>Analysis of mating type loci in Filobasidium floriforme.</title>
        <authorList>
            <person name="Nowrousian M."/>
        </authorList>
    </citation>
    <scope>NUCLEOTIDE SEQUENCE</scope>
    <source>
        <strain evidence="5">CBS 6242</strain>
    </source>
</reference>
<sequence length="238" mass="26392">MDFEGTELVESYDYLLKMIVVGEAGSGKTCCVHQFIHESFKEHSAHTIGVEFNSRTLRIGDKTVKLQLWDTAGSERFRSVTRSYYRGAAAAIVMYDITRRQSFLDLGKWLADCRALASPHLVVVLVGNKLDREADREVDYLEGLRWAEENNLLFLEISSLTGANAQQPFLLASQSILLLMESGTLDPDESGTGVSFGERQLRAVGSSSRLSLGSAFGRKRKRESVNVKDMVGRGGKCC</sequence>
<accession>A0A8K0NRE2</accession>